<organism evidence="3 4">
    <name type="scientific">Levilactobacillus tujiorum</name>
    <dbReference type="NCBI Taxonomy" id="2912243"/>
    <lineage>
        <taxon>Bacteria</taxon>
        <taxon>Bacillati</taxon>
        <taxon>Bacillota</taxon>
        <taxon>Bacilli</taxon>
        <taxon>Lactobacillales</taxon>
        <taxon>Lactobacillaceae</taxon>
        <taxon>Levilactobacillus</taxon>
    </lineage>
</organism>
<evidence type="ECO:0000313" key="4">
    <source>
        <dbReference type="Proteomes" id="UP000707477"/>
    </source>
</evidence>
<keyword evidence="1" id="KW-1133">Transmembrane helix</keyword>
<name>A0ABX1L3R1_9LACO</name>
<dbReference type="EMBL" id="JAAVSD010000001">
    <property type="protein sequence ID" value="NLR28667.1"/>
    <property type="molecule type" value="Genomic_DNA"/>
</dbReference>
<dbReference type="Proteomes" id="UP000707477">
    <property type="component" value="Unassembled WGS sequence"/>
</dbReference>
<feature type="transmembrane region" description="Helical" evidence="1">
    <location>
        <begin position="137"/>
        <end position="157"/>
    </location>
</feature>
<keyword evidence="1" id="KW-0472">Membrane</keyword>
<feature type="transmembrane region" description="Helical" evidence="1">
    <location>
        <begin position="101"/>
        <end position="122"/>
    </location>
</feature>
<dbReference type="PANTHER" id="PTHR36834">
    <property type="entry name" value="MEMBRANE PROTEIN-RELATED"/>
    <property type="match status" value="1"/>
</dbReference>
<dbReference type="InterPro" id="IPR006976">
    <property type="entry name" value="VanZ-like"/>
</dbReference>
<feature type="transmembrane region" description="Helical" evidence="1">
    <location>
        <begin position="35"/>
        <end position="58"/>
    </location>
</feature>
<dbReference type="RefSeq" id="WP_168848627.1">
    <property type="nucleotide sequence ID" value="NZ_JAAVSD010000001.1"/>
</dbReference>
<feature type="transmembrane region" description="Helical" evidence="1">
    <location>
        <begin position="78"/>
        <end position="96"/>
    </location>
</feature>
<dbReference type="PANTHER" id="PTHR36834:SF1">
    <property type="entry name" value="INTEGRAL MEMBRANE PROTEIN"/>
    <property type="match status" value="1"/>
</dbReference>
<feature type="transmembrane region" description="Helical" evidence="1">
    <location>
        <begin position="6"/>
        <end position="23"/>
    </location>
</feature>
<protein>
    <submittedName>
        <fullName evidence="3">VanZ family protein</fullName>
    </submittedName>
</protein>
<gene>
    <name evidence="3" type="ORF">HEQ44_00510</name>
</gene>
<evidence type="ECO:0000313" key="3">
    <source>
        <dbReference type="EMBL" id="NLR28667.1"/>
    </source>
</evidence>
<evidence type="ECO:0000256" key="1">
    <source>
        <dbReference type="SAM" id="Phobius"/>
    </source>
</evidence>
<feature type="domain" description="VanZ-like" evidence="2">
    <location>
        <begin position="35"/>
        <end position="153"/>
    </location>
</feature>
<sequence>MRWEPLLIITLMASLSGLLIVTTTHKHRWFTLLTLAYLTGLAAILFTPISFSGTGIYIMPVGFGRVNLTHLDLVNLGFAENILLTLPLGLLLKWVVPRMSLWGVGTFGLFVGSSIETMQYILSQHWLINRSSDINDVLANALGILIGGMVVAIYFRIRQQRTRVVA</sequence>
<evidence type="ECO:0000259" key="2">
    <source>
        <dbReference type="Pfam" id="PF04892"/>
    </source>
</evidence>
<reference evidence="3 4" key="1">
    <citation type="submission" date="2020-03" db="EMBL/GenBank/DDBJ databases">
        <authorList>
            <person name="Zhang Z."/>
            <person name="Guo Z."/>
            <person name="Hou Q."/>
            <person name="Shen X."/>
        </authorList>
    </citation>
    <scope>NUCLEOTIDE SEQUENCE [LARGE SCALE GENOMIC DNA]</scope>
    <source>
        <strain evidence="3 4">HBUAS51329</strain>
    </source>
</reference>
<keyword evidence="4" id="KW-1185">Reference proteome</keyword>
<proteinExistence type="predicted"/>
<keyword evidence="1" id="KW-0812">Transmembrane</keyword>
<dbReference type="InterPro" id="IPR053150">
    <property type="entry name" value="Teicoplanin_resist-assoc"/>
</dbReference>
<comment type="caution">
    <text evidence="3">The sequence shown here is derived from an EMBL/GenBank/DDBJ whole genome shotgun (WGS) entry which is preliminary data.</text>
</comment>
<dbReference type="Pfam" id="PF04892">
    <property type="entry name" value="VanZ"/>
    <property type="match status" value="1"/>
</dbReference>
<accession>A0ABX1L3R1</accession>